<accession>A0A1Q8T827</accession>
<evidence type="ECO:0000313" key="7">
    <source>
        <dbReference type="EMBL" id="OLO09833.1"/>
    </source>
</evidence>
<protein>
    <recommendedName>
        <fullName evidence="2">peptide-methionine (R)-S-oxide reductase</fullName>
        <ecNumber evidence="2">1.8.4.12</ecNumber>
    </recommendedName>
</protein>
<dbReference type="EC" id="1.8.4.12" evidence="2"/>
<dbReference type="AlphaFoldDB" id="A0A1Q8T827"/>
<feature type="domain" description="MsrB" evidence="6">
    <location>
        <begin position="9"/>
        <end position="55"/>
    </location>
</feature>
<feature type="non-terminal residue" evidence="7">
    <location>
        <position position="55"/>
    </location>
</feature>
<dbReference type="Proteomes" id="UP000186806">
    <property type="component" value="Unassembled WGS sequence"/>
</dbReference>
<dbReference type="PROSITE" id="PS51790">
    <property type="entry name" value="MSRB"/>
    <property type="match status" value="1"/>
</dbReference>
<comment type="caution">
    <text evidence="7">The sequence shown here is derived from an EMBL/GenBank/DDBJ whole genome shotgun (WGS) entry which is preliminary data.</text>
</comment>
<keyword evidence="3" id="KW-0560">Oxidoreductase</keyword>
<name>A0A1Q8T827_9GAMM</name>
<dbReference type="RefSeq" id="WP_175575935.1">
    <property type="nucleotide sequence ID" value="NZ_MSDQ01000077.1"/>
</dbReference>
<dbReference type="GO" id="GO:0006979">
    <property type="term" value="P:response to oxidative stress"/>
    <property type="evidence" value="ECO:0007669"/>
    <property type="project" value="InterPro"/>
</dbReference>
<organism evidence="7 8">
    <name type="scientific">Chromohalobacter japonicus</name>
    <dbReference type="NCBI Taxonomy" id="223900"/>
    <lineage>
        <taxon>Bacteria</taxon>
        <taxon>Pseudomonadati</taxon>
        <taxon>Pseudomonadota</taxon>
        <taxon>Gammaproteobacteria</taxon>
        <taxon>Oceanospirillales</taxon>
        <taxon>Halomonadaceae</taxon>
        <taxon>Chromohalobacter</taxon>
    </lineage>
</organism>
<proteinExistence type="inferred from homology"/>
<dbReference type="GO" id="GO:0033743">
    <property type="term" value="F:peptide-methionine (R)-S-oxide reductase activity"/>
    <property type="evidence" value="ECO:0007669"/>
    <property type="project" value="UniProtKB-EC"/>
</dbReference>
<evidence type="ECO:0000256" key="5">
    <source>
        <dbReference type="SAM" id="MobiDB-lite"/>
    </source>
</evidence>
<evidence type="ECO:0000256" key="4">
    <source>
        <dbReference type="ARBA" id="ARBA00048488"/>
    </source>
</evidence>
<dbReference type="PANTHER" id="PTHR10173">
    <property type="entry name" value="METHIONINE SULFOXIDE REDUCTASE"/>
    <property type="match status" value="1"/>
</dbReference>
<evidence type="ECO:0000256" key="3">
    <source>
        <dbReference type="ARBA" id="ARBA00023002"/>
    </source>
</evidence>
<feature type="compositionally biased region" description="Basic and acidic residues" evidence="5">
    <location>
        <begin position="22"/>
        <end position="34"/>
    </location>
</feature>
<evidence type="ECO:0000313" key="8">
    <source>
        <dbReference type="Proteomes" id="UP000186806"/>
    </source>
</evidence>
<dbReference type="GO" id="GO:0005737">
    <property type="term" value="C:cytoplasm"/>
    <property type="evidence" value="ECO:0007669"/>
    <property type="project" value="TreeGrafter"/>
</dbReference>
<dbReference type="InterPro" id="IPR011057">
    <property type="entry name" value="Mss4-like_sf"/>
</dbReference>
<gene>
    <name evidence="7" type="ORF">BTW10_18050</name>
</gene>
<dbReference type="InterPro" id="IPR028427">
    <property type="entry name" value="Met_Sox_Rdtase_MsrB"/>
</dbReference>
<dbReference type="GO" id="GO:0030091">
    <property type="term" value="P:protein repair"/>
    <property type="evidence" value="ECO:0007669"/>
    <property type="project" value="InterPro"/>
</dbReference>
<keyword evidence="8" id="KW-1185">Reference proteome</keyword>
<feature type="compositionally biased region" description="Basic and acidic residues" evidence="5">
    <location>
        <begin position="1"/>
        <end position="12"/>
    </location>
</feature>
<comment type="catalytic activity">
    <reaction evidence="4">
        <text>L-methionyl-[protein] + [thioredoxin]-disulfide + H2O = L-methionyl-(R)-S-oxide-[protein] + [thioredoxin]-dithiol</text>
        <dbReference type="Rhea" id="RHEA:24164"/>
        <dbReference type="Rhea" id="RHEA-COMP:10698"/>
        <dbReference type="Rhea" id="RHEA-COMP:10700"/>
        <dbReference type="Rhea" id="RHEA-COMP:12313"/>
        <dbReference type="Rhea" id="RHEA-COMP:12314"/>
        <dbReference type="ChEBI" id="CHEBI:15377"/>
        <dbReference type="ChEBI" id="CHEBI:16044"/>
        <dbReference type="ChEBI" id="CHEBI:29950"/>
        <dbReference type="ChEBI" id="CHEBI:45764"/>
        <dbReference type="ChEBI" id="CHEBI:50058"/>
        <dbReference type="EC" id="1.8.4.12"/>
    </reaction>
</comment>
<evidence type="ECO:0000259" key="6">
    <source>
        <dbReference type="PROSITE" id="PS51790"/>
    </source>
</evidence>
<reference evidence="7 8" key="1">
    <citation type="submission" date="2016-12" db="EMBL/GenBank/DDBJ databases">
        <title>Draft genome sequences of strains Salinicola socius SMB35, Salinicola sp. MH3R3-1 and Chromohalobacter sp. SMB17 from the Verkhnekamsk potash mining region of Russia.</title>
        <authorList>
            <person name="Mavrodi D.V."/>
            <person name="Olsson B.E."/>
            <person name="Korsakova E.S."/>
            <person name="Pyankova A."/>
            <person name="Mavrodi O.V."/>
            <person name="Plotnikova E.G."/>
        </authorList>
    </citation>
    <scope>NUCLEOTIDE SEQUENCE [LARGE SCALE GENOMIC DNA]</scope>
    <source>
        <strain evidence="7 8">SMB17</strain>
    </source>
</reference>
<dbReference type="Pfam" id="PF01641">
    <property type="entry name" value="SelR"/>
    <property type="match status" value="1"/>
</dbReference>
<dbReference type="PANTHER" id="PTHR10173:SF52">
    <property type="entry name" value="METHIONINE-R-SULFOXIDE REDUCTASE B1"/>
    <property type="match status" value="1"/>
</dbReference>
<evidence type="ECO:0000256" key="2">
    <source>
        <dbReference type="ARBA" id="ARBA00012499"/>
    </source>
</evidence>
<dbReference type="Gene3D" id="2.170.150.20">
    <property type="entry name" value="Peptide methionine sulfoxide reductase"/>
    <property type="match status" value="1"/>
</dbReference>
<evidence type="ECO:0000256" key="1">
    <source>
        <dbReference type="ARBA" id="ARBA00007174"/>
    </source>
</evidence>
<dbReference type="EMBL" id="MSDQ01000077">
    <property type="protein sequence ID" value="OLO09833.1"/>
    <property type="molecule type" value="Genomic_DNA"/>
</dbReference>
<comment type="similarity">
    <text evidence="1">Belongs to the MsrB Met sulfoxide reductase family.</text>
</comment>
<sequence>MSEKTHTSEQEWRQQLTPEQYRVTREKGTERPFTGDHQVSAEQGIYHCICCGAPR</sequence>
<dbReference type="SUPFAM" id="SSF51316">
    <property type="entry name" value="Mss4-like"/>
    <property type="match status" value="1"/>
</dbReference>
<dbReference type="InterPro" id="IPR002579">
    <property type="entry name" value="Met_Sox_Rdtase_MsrB_dom"/>
</dbReference>
<feature type="region of interest" description="Disordered" evidence="5">
    <location>
        <begin position="1"/>
        <end position="38"/>
    </location>
</feature>